<dbReference type="InterPro" id="IPR038766">
    <property type="entry name" value="Membrane_comp_ABC_pdt"/>
</dbReference>
<protein>
    <submittedName>
        <fullName evidence="9">ABC transporter permease</fullName>
    </submittedName>
</protein>
<keyword evidence="4 6" id="KW-1133">Transmembrane helix</keyword>
<feature type="domain" description="ABC3 transporter permease C-terminal" evidence="7">
    <location>
        <begin position="3"/>
        <end position="99"/>
    </location>
</feature>
<evidence type="ECO:0000256" key="3">
    <source>
        <dbReference type="ARBA" id="ARBA00022692"/>
    </source>
</evidence>
<comment type="subcellular location">
    <subcellularLocation>
        <location evidence="1">Cell membrane</location>
        <topology evidence="1">Multi-pass membrane protein</topology>
    </subcellularLocation>
</comment>
<dbReference type="Pfam" id="PF02687">
    <property type="entry name" value="FtsX"/>
    <property type="match status" value="1"/>
</dbReference>
<evidence type="ECO:0000256" key="2">
    <source>
        <dbReference type="ARBA" id="ARBA00022475"/>
    </source>
</evidence>
<reference evidence="10" key="1">
    <citation type="journal article" date="2019" name="Int. J. Syst. Evol. Microbiol.">
        <title>The Global Catalogue of Microorganisms (GCM) 10K type strain sequencing project: providing services to taxonomists for standard genome sequencing and annotation.</title>
        <authorList>
            <consortium name="The Broad Institute Genomics Platform"/>
            <consortium name="The Broad Institute Genome Sequencing Center for Infectious Disease"/>
            <person name="Wu L."/>
            <person name="Ma J."/>
        </authorList>
    </citation>
    <scope>NUCLEOTIDE SEQUENCE [LARGE SCALE GENOMIC DNA]</scope>
    <source>
        <strain evidence="10">NBRC 111756</strain>
    </source>
</reference>
<dbReference type="InterPro" id="IPR003838">
    <property type="entry name" value="ABC3_permease_C"/>
</dbReference>
<dbReference type="PANTHER" id="PTHR30287:SF2">
    <property type="entry name" value="BLL1001 PROTEIN"/>
    <property type="match status" value="1"/>
</dbReference>
<feature type="domain" description="MacB-like periplasmic core" evidence="8">
    <location>
        <begin position="196"/>
        <end position="368"/>
    </location>
</feature>
<evidence type="ECO:0000259" key="7">
    <source>
        <dbReference type="Pfam" id="PF02687"/>
    </source>
</evidence>
<gene>
    <name evidence="9" type="ORF">ACFQDL_17950</name>
</gene>
<evidence type="ECO:0000259" key="8">
    <source>
        <dbReference type="Pfam" id="PF12704"/>
    </source>
</evidence>
<evidence type="ECO:0000256" key="4">
    <source>
        <dbReference type="ARBA" id="ARBA00022989"/>
    </source>
</evidence>
<dbReference type="RefSeq" id="WP_379913150.1">
    <property type="nucleotide sequence ID" value="NZ_JBHSWE010000001.1"/>
</dbReference>
<keyword evidence="3 6" id="KW-0812">Transmembrane</keyword>
<keyword evidence="10" id="KW-1185">Reference proteome</keyword>
<dbReference type="InterPro" id="IPR025857">
    <property type="entry name" value="MacB_PCD"/>
</dbReference>
<feature type="transmembrane region" description="Helical" evidence="6">
    <location>
        <begin position="114"/>
        <end position="134"/>
    </location>
</feature>
<evidence type="ECO:0000256" key="5">
    <source>
        <dbReference type="ARBA" id="ARBA00023136"/>
    </source>
</evidence>
<evidence type="ECO:0000256" key="6">
    <source>
        <dbReference type="SAM" id="Phobius"/>
    </source>
</evidence>
<name>A0ABW2A2K6_9GAMM</name>
<proteinExistence type="predicted"/>
<keyword evidence="5 6" id="KW-0472">Membrane</keyword>
<feature type="transmembrane region" description="Helical" evidence="6">
    <location>
        <begin position="84"/>
        <end position="102"/>
    </location>
</feature>
<dbReference type="Proteomes" id="UP001596422">
    <property type="component" value="Unassembled WGS sequence"/>
</dbReference>
<keyword evidence="2" id="KW-1003">Cell membrane</keyword>
<evidence type="ECO:0000313" key="10">
    <source>
        <dbReference type="Proteomes" id="UP001596422"/>
    </source>
</evidence>
<evidence type="ECO:0000256" key="1">
    <source>
        <dbReference type="ARBA" id="ARBA00004651"/>
    </source>
</evidence>
<comment type="caution">
    <text evidence="9">The sequence shown here is derived from an EMBL/GenBank/DDBJ whole genome shotgun (WGS) entry which is preliminary data.</text>
</comment>
<accession>A0ABW2A2K6</accession>
<evidence type="ECO:0000313" key="9">
    <source>
        <dbReference type="EMBL" id="MFC6671735.1"/>
    </source>
</evidence>
<feature type="transmembrane region" description="Helical" evidence="6">
    <location>
        <begin position="187"/>
        <end position="212"/>
    </location>
</feature>
<sequence>MRSVYRFALEQRRQSLVILRRIGVPRWRLRLTLGAEVLLLALAGGSAGVWLGGRLAAVLADGFRSTLRGLFDVDSLAATAPPLEAWLGMLAILALLTAWAALDLLRTGRGRIKAVAQHWLAAAALLLVGLPVLILAGRLWLIFVATGLSLAGAGMLLPQLLGRLLAVLERRSRRPLLEWSCSEMRALCRLLSLPLMALAFAIAAAIGVQAMVAGFESTFSRWLDQRLQGDLYIDPGRPVAVADWVERLDALPGVTAVLPMVRGRGLQDAVSVDVLAVDPASPLLRGWRFLDTLPEPWVSLEPEGLMVNEQLARRRGLAPGDLVTIRLGRSEQRRRLIAIYADYGRPAGELLLPLAALPADLPGRQVSFVLGLGTAASDDWRRWPERRPWLAGSRLRDQATLKEGRGRPSSVHSR</sequence>
<dbReference type="PANTHER" id="PTHR30287">
    <property type="entry name" value="MEMBRANE COMPONENT OF PREDICTED ABC SUPERFAMILY METABOLITE UPTAKE TRANSPORTER"/>
    <property type="match status" value="1"/>
</dbReference>
<dbReference type="Pfam" id="PF12704">
    <property type="entry name" value="MacB_PCD"/>
    <property type="match status" value="1"/>
</dbReference>
<dbReference type="EMBL" id="JBHSWE010000001">
    <property type="protein sequence ID" value="MFC6671735.1"/>
    <property type="molecule type" value="Genomic_DNA"/>
</dbReference>
<feature type="transmembrane region" description="Helical" evidence="6">
    <location>
        <begin position="140"/>
        <end position="166"/>
    </location>
</feature>
<organism evidence="9 10">
    <name type="scientific">Marinobacterium aestuariivivens</name>
    <dbReference type="NCBI Taxonomy" id="1698799"/>
    <lineage>
        <taxon>Bacteria</taxon>
        <taxon>Pseudomonadati</taxon>
        <taxon>Pseudomonadota</taxon>
        <taxon>Gammaproteobacteria</taxon>
        <taxon>Oceanospirillales</taxon>
        <taxon>Oceanospirillaceae</taxon>
        <taxon>Marinobacterium</taxon>
    </lineage>
</organism>